<dbReference type="Pfam" id="PF00148">
    <property type="entry name" value="Oxidored_nitro"/>
    <property type="match status" value="1"/>
</dbReference>
<dbReference type="Gene3D" id="3.40.50.1980">
    <property type="entry name" value="Nitrogenase molybdenum iron protein domain"/>
    <property type="match status" value="2"/>
</dbReference>
<proteinExistence type="predicted"/>
<protein>
    <recommendedName>
        <fullName evidence="1">Nitrogenase/oxidoreductase component 1 domain-containing protein</fullName>
    </recommendedName>
</protein>
<dbReference type="InterPro" id="IPR000510">
    <property type="entry name" value="Nase/OxRdtase_comp1"/>
</dbReference>
<dbReference type="PANTHER" id="PTHR33712">
    <property type="entry name" value="LIGHT-INDEPENDENT PROTOCHLOROPHYLLIDE REDUCTASE SUBUNIT B"/>
    <property type="match status" value="1"/>
</dbReference>
<keyword evidence="3" id="KW-1185">Reference proteome</keyword>
<evidence type="ECO:0000313" key="3">
    <source>
        <dbReference type="Proteomes" id="UP000617402"/>
    </source>
</evidence>
<dbReference type="PANTHER" id="PTHR33712:SF7">
    <property type="entry name" value="LIGHT-INDEPENDENT PROTOCHLOROPHYLLIDE REDUCTASE SUBUNIT B"/>
    <property type="match status" value="1"/>
</dbReference>
<organism evidence="2 3">
    <name type="scientific">Heliobacterium chlorum</name>
    <dbReference type="NCBI Taxonomy" id="2698"/>
    <lineage>
        <taxon>Bacteria</taxon>
        <taxon>Bacillati</taxon>
        <taxon>Bacillota</taxon>
        <taxon>Clostridia</taxon>
        <taxon>Eubacteriales</taxon>
        <taxon>Heliobacteriaceae</taxon>
        <taxon>Heliobacterium</taxon>
    </lineage>
</organism>
<gene>
    <name evidence="2" type="ORF">H1S01_18005</name>
</gene>
<dbReference type="RefSeq" id="WP_188041778.1">
    <property type="nucleotide sequence ID" value="NZ_JACVHF010000034.1"/>
</dbReference>
<feature type="domain" description="Nitrogenase/oxidoreductase component 1" evidence="1">
    <location>
        <begin position="13"/>
        <end position="399"/>
    </location>
</feature>
<evidence type="ECO:0000313" key="2">
    <source>
        <dbReference type="EMBL" id="MBC9786355.1"/>
    </source>
</evidence>
<dbReference type="InterPro" id="IPR050152">
    <property type="entry name" value="ChlB/BchB/BchZ"/>
</dbReference>
<dbReference type="Proteomes" id="UP000617402">
    <property type="component" value="Unassembled WGS sequence"/>
</dbReference>
<sequence>MQMIRDVDLTNGYWGALYVLAPMRGNFCVIIDGPIGCHYVPVDSALNYTDAIPYLQNVYATHILEGDVALDGTLNKLKKLCGELIDHYDDIFILSCQESEIISSEGSMLEAEVDGRRIWYIHTRSLDSDDFQGRDDLMLHLYKHVAAKLPRQPKKTSDKPLVNIIGPTFGNFNHYADFAEVKRIVHGIGAEINVAFPFECALHDITRLDDAAANIIMYQEYGQKLGEAMGKPMFFGPIGLEATQEFILGLGDALGLRPQAEAFIAEEKRTTLQGFWDVWRSPHQDIFRTNTFGVYAHKTYADGLSRFLRDELGFEQYIYGVKTDRYRSKNAMNIEDALLENPPTLFFGCVNEKIYITEHILPTRFLPAATPMPIVCRSTGTPFMGFAGVVYITQIVSNELFDILYSHIHIEYTPEKDKRRRDREIARKEWEDQLKGKLVITEVKWPEETLAHMEKVLKKVPFFVRVSASKMLKVESEKIAKEQFRDYVTIEDVDQVYSRFKR</sequence>
<dbReference type="EMBL" id="JACVHF010000034">
    <property type="protein sequence ID" value="MBC9786355.1"/>
    <property type="molecule type" value="Genomic_DNA"/>
</dbReference>
<dbReference type="SUPFAM" id="SSF53807">
    <property type="entry name" value="Helical backbone' metal receptor"/>
    <property type="match status" value="1"/>
</dbReference>
<reference evidence="2 3" key="1">
    <citation type="submission" date="2020-07" db="EMBL/GenBank/DDBJ databases">
        <title>Draft whole-genome sequence of Heliobacterium chlorum DSM 3682, type strain.</title>
        <authorList>
            <person name="Kyndt J.A."/>
            <person name="Meyer T.E."/>
            <person name="Imhoff J.F."/>
        </authorList>
    </citation>
    <scope>NUCLEOTIDE SEQUENCE [LARGE SCALE GENOMIC DNA]</scope>
    <source>
        <strain evidence="2 3">DSM 3682</strain>
    </source>
</reference>
<comment type="caution">
    <text evidence="2">The sequence shown here is derived from an EMBL/GenBank/DDBJ whole genome shotgun (WGS) entry which is preliminary data.</text>
</comment>
<accession>A0ABR7T8K0</accession>
<name>A0ABR7T8K0_HELCL</name>
<evidence type="ECO:0000259" key="1">
    <source>
        <dbReference type="Pfam" id="PF00148"/>
    </source>
</evidence>